<dbReference type="AlphaFoldDB" id="A0A2T0WRW6"/>
<comment type="caution">
    <text evidence="1">The sequence shown here is derived from an EMBL/GenBank/DDBJ whole genome shotgun (WGS) entry which is preliminary data.</text>
</comment>
<dbReference type="RefSeq" id="WP_146134936.1">
    <property type="nucleotide sequence ID" value="NZ_PVTQ01000006.1"/>
</dbReference>
<keyword evidence="2" id="KW-1185">Reference proteome</keyword>
<accession>A0A2T0WRW6</accession>
<proteinExistence type="predicted"/>
<sequence>MKAKTVYLRYCSQEAAILSTPYLLGRMSECIETFSPEELRVNLGESGEIQIIVLFRNAACDPHLQEFLADVIRKMQTGILLRARVMDSEPLMLLTEVEQDVLPMHDAPTRMSLSA</sequence>
<evidence type="ECO:0000313" key="2">
    <source>
        <dbReference type="Proteomes" id="UP000238392"/>
    </source>
</evidence>
<name>A0A2T0WRW6_9RHOB</name>
<gene>
    <name evidence="1" type="ORF">CLV74_106150</name>
</gene>
<protein>
    <submittedName>
        <fullName evidence="1">Uncharacterized protein</fullName>
    </submittedName>
</protein>
<reference evidence="1 2" key="1">
    <citation type="submission" date="2018-03" db="EMBL/GenBank/DDBJ databases">
        <title>Genomic Encyclopedia of Archaeal and Bacterial Type Strains, Phase II (KMG-II): from individual species to whole genera.</title>
        <authorList>
            <person name="Goeker M."/>
        </authorList>
    </citation>
    <scope>NUCLEOTIDE SEQUENCE [LARGE SCALE GENOMIC DNA]</scope>
    <source>
        <strain evidence="1 2">DSM 100212</strain>
    </source>
</reference>
<dbReference type="EMBL" id="PVTQ01000006">
    <property type="protein sequence ID" value="PRY89448.1"/>
    <property type="molecule type" value="Genomic_DNA"/>
</dbReference>
<evidence type="ECO:0000313" key="1">
    <source>
        <dbReference type="EMBL" id="PRY89448.1"/>
    </source>
</evidence>
<dbReference type="Proteomes" id="UP000238392">
    <property type="component" value="Unassembled WGS sequence"/>
</dbReference>
<organism evidence="1 2">
    <name type="scientific">Donghicola tyrosinivorans</name>
    <dbReference type="NCBI Taxonomy" id="1652492"/>
    <lineage>
        <taxon>Bacteria</taxon>
        <taxon>Pseudomonadati</taxon>
        <taxon>Pseudomonadota</taxon>
        <taxon>Alphaproteobacteria</taxon>
        <taxon>Rhodobacterales</taxon>
        <taxon>Roseobacteraceae</taxon>
        <taxon>Donghicola</taxon>
    </lineage>
</organism>